<evidence type="ECO:0000313" key="2">
    <source>
        <dbReference type="EMBL" id="MFD2599665.1"/>
    </source>
</evidence>
<dbReference type="InterPro" id="IPR024311">
    <property type="entry name" value="Lipocalin-like"/>
</dbReference>
<dbReference type="Proteomes" id="UP001597393">
    <property type="component" value="Unassembled WGS sequence"/>
</dbReference>
<evidence type="ECO:0000313" key="3">
    <source>
        <dbReference type="Proteomes" id="UP001597393"/>
    </source>
</evidence>
<evidence type="ECO:0000259" key="1">
    <source>
        <dbReference type="Pfam" id="PF13648"/>
    </source>
</evidence>
<comment type="caution">
    <text evidence="2">The sequence shown here is derived from an EMBL/GenBank/DDBJ whole genome shotgun (WGS) entry which is preliminary data.</text>
</comment>
<reference evidence="3" key="1">
    <citation type="journal article" date="2019" name="Int. J. Syst. Evol. Microbiol.">
        <title>The Global Catalogue of Microorganisms (GCM) 10K type strain sequencing project: providing services to taxonomists for standard genome sequencing and annotation.</title>
        <authorList>
            <consortium name="The Broad Institute Genomics Platform"/>
            <consortium name="The Broad Institute Genome Sequencing Center for Infectious Disease"/>
            <person name="Wu L."/>
            <person name="Ma J."/>
        </authorList>
    </citation>
    <scope>NUCLEOTIDE SEQUENCE [LARGE SCALE GENOMIC DNA]</scope>
    <source>
        <strain evidence="3">KCTC 42248</strain>
    </source>
</reference>
<dbReference type="EMBL" id="JBHUMA010000006">
    <property type="protein sequence ID" value="MFD2599665.1"/>
    <property type="molecule type" value="Genomic_DNA"/>
</dbReference>
<dbReference type="PROSITE" id="PS51257">
    <property type="entry name" value="PROKAR_LIPOPROTEIN"/>
    <property type="match status" value="1"/>
</dbReference>
<dbReference type="Pfam" id="PF13648">
    <property type="entry name" value="Lipocalin_4"/>
    <property type="match status" value="1"/>
</dbReference>
<proteinExistence type="predicted"/>
<organism evidence="2 3">
    <name type="scientific">Sphingobacterium corticis</name>
    <dbReference type="NCBI Taxonomy" id="1812823"/>
    <lineage>
        <taxon>Bacteria</taxon>
        <taxon>Pseudomonadati</taxon>
        <taxon>Bacteroidota</taxon>
        <taxon>Sphingobacteriia</taxon>
        <taxon>Sphingobacteriales</taxon>
        <taxon>Sphingobacteriaceae</taxon>
        <taxon>Sphingobacterium</taxon>
    </lineage>
</organism>
<keyword evidence="3" id="KW-1185">Reference proteome</keyword>
<sequence>MKYLLIAVTSIFFLLSCSKDENIEDLVVGEWRLKKLYSSDPNDVVEDRSITLIFNYGNTGLMKFSTANISADNADLTYYLANNNRSLTFTLTNDEPITFTIQKIDRRELVLNRNGLTFEFDRR</sequence>
<accession>A0ABW5NL71</accession>
<protein>
    <submittedName>
        <fullName evidence="2">Lipocalin family protein</fullName>
    </submittedName>
</protein>
<name>A0ABW5NL71_9SPHI</name>
<feature type="domain" description="Lipocalin-like" evidence="1">
    <location>
        <begin position="28"/>
        <end position="111"/>
    </location>
</feature>
<dbReference type="RefSeq" id="WP_380869792.1">
    <property type="nucleotide sequence ID" value="NZ_JBHUMA010000006.1"/>
</dbReference>
<gene>
    <name evidence="2" type="ORF">ACFSQ3_11960</name>
</gene>